<dbReference type="InterPro" id="IPR013103">
    <property type="entry name" value="RVT_2"/>
</dbReference>
<evidence type="ECO:0000313" key="4">
    <source>
        <dbReference type="Proteomes" id="UP000694240"/>
    </source>
</evidence>
<keyword evidence="3" id="KW-0548">Nucleotidyltransferase</keyword>
<evidence type="ECO:0000256" key="1">
    <source>
        <dbReference type="SAM" id="MobiDB-lite"/>
    </source>
</evidence>
<sequence>MGPQRRLGIYVGFTSPSIIRYLEPQTGDMFTARFADCHFNEDEFPALGGGIKEIPKDITWCTPSLLHLDPPTKQRELEVQKIVHLQNLANQLPDAFTDTRRVTKSYIPAANVPSRIDVPEEQTDGKINEPKVQLKRGRPMGSKDKNPRKKKKLGEVKIPEELDTEKSPEDGKSPEDENNKENHEISINYTQNRKIWVRNEIDDDDGIFSFYVSKEIDHESDDPDPRSILECQKRSDWEKWKMAMETELNSLNKRKVFGPIVTIPEHVKPVGHKWVFVRKRNEKNEVTRYKARLVAQGFSQRPGIDYEETYSPVMDAITFSFLMSLAASKNLEMYLMDVVTTYLYGSLDNDIYMKIPEGLKMPEALRSKSKEICAVKLQRSLYGLKQSGRMWYNRLSEYLLSKGYTNNAICPCVFIKKFPSGFVIIAVYVDDLNIIGTPKEIDDARTHMKEEFEMKDLGKTKFCLGLQIEHFQEGIFVHQSNYTKRILKRFNMDKANPLSTPMVNRSLNVENDPFRPCEDNEEFLGPEVPYMSAIGGLMYLANCTRPDIAFATNLLARYNSSPTRRHWNGIKHIFRYLQGTIDLGLYYSRNSEFGLVGFADAGYLSDPHKSRSQTGYVFTIGGTAISWRSQKQPIVATSSNHAEIIALHEACRECVWLRSMTNHIQEASGLVIKKEPTRLYEDNAACVAQIKEGYIKSDRTKHIPPRFFSYTQELEKNKEVDVQYIRSSDNAADLFTKALPTSTFIKHVQRIDVEHPVPHVDTQNGMAESLIKRLQLIARPLIMRTRLPISVWGHAILHAAALIQIRPSAYHKYSPLKLGSGQKPDISHLRVFGCAVYVPIAPPQRTKMGPQRRLGIYVGFTSPSIIRYLEPQTGDMFTARFADCHFNEDEFPALGGGIKEIPKDITWYTPSLLHLDPPTKQRELEVQKIVHLQNLANQLPDAFTDTRRVTKSYIPAANVPSRIDVPEEQTDGKINEPKVQLKRGRPMGSKDKNPRKKKKLGEVKIPEELDTEKSPEDGKSPEDENNKENHEISINYTQNRKIWVRNEIDDDDGIFSFYVSKEIDHESDDPDPRSILECQKRSDWEKWKMTMETELNSLNKRKVFGPIVTIPEHVKPVGHKWVFVRKRNEKNEVTRYKARLVAQGFSQRPGIDYEETYSPVMDAITFRFLMSLAASKNLEMYLMDVVTTYLYGSLDNDIYMKIPEGLKMPEALRSKSKEICAVKLQRSLYGLKQSGRMWYNRLSEYLLSKGYTNNAICPCVFIKKFPSGFVIIAVYVDDLNIIGTPKEIDDARTHMKEEFEMKDLGKTKFCLGLQIEHFQEGIFVHQSNYTKRILKRFNMDKANPLSTPMVNRSLNVENDPFRPCEDNEEFLGPEVPYMSAIGGLMYLANCTRPDIAFATNLLARYNSSPTRRHWNGIKHIFRYLQGTIDLGLYYSRNSEFGLVGFADAGYLSDPHKSRSQTGYVFTIGGTAISWRSQKQPIVATSSNHAEIIALHEACRECVWLRSMTNHIQEASGLVIKKEPTRLYEDNAACVAQIKEGYIKSDRTKHIPPRFFSYTQELEKNKEVDVQYIRSSDNAADLFTEALPTSTFIKHVQSIGMRHLRDL</sequence>
<organism evidence="3 4">
    <name type="scientific">Arabidopsis thaliana x Arabidopsis arenosa</name>
    <dbReference type="NCBI Taxonomy" id="1240361"/>
    <lineage>
        <taxon>Eukaryota</taxon>
        <taxon>Viridiplantae</taxon>
        <taxon>Streptophyta</taxon>
        <taxon>Embryophyta</taxon>
        <taxon>Tracheophyta</taxon>
        <taxon>Spermatophyta</taxon>
        <taxon>Magnoliopsida</taxon>
        <taxon>eudicotyledons</taxon>
        <taxon>Gunneridae</taxon>
        <taxon>Pentapetalae</taxon>
        <taxon>rosids</taxon>
        <taxon>malvids</taxon>
        <taxon>Brassicales</taxon>
        <taxon>Brassicaceae</taxon>
        <taxon>Camelineae</taxon>
        <taxon>Arabidopsis</taxon>
    </lineage>
</organism>
<gene>
    <name evidence="3" type="ORF">ISN45_Aa03g038720</name>
</gene>
<protein>
    <submittedName>
        <fullName evidence="3">Reverse transcriptase RNA-dependent DNA polymerase</fullName>
    </submittedName>
</protein>
<dbReference type="CDD" id="cd09272">
    <property type="entry name" value="RNase_HI_RT_Ty1"/>
    <property type="match status" value="2"/>
</dbReference>
<dbReference type="PANTHER" id="PTHR11439:SF486">
    <property type="entry name" value="RLK (RECEPTOR-LIKE KINASE) PROTEIN, PUTATIVE-RELATED"/>
    <property type="match status" value="1"/>
</dbReference>
<proteinExistence type="predicted"/>
<feature type="compositionally biased region" description="Basic and acidic residues" evidence="1">
    <location>
        <begin position="153"/>
        <end position="184"/>
    </location>
</feature>
<keyword evidence="4" id="KW-1185">Reference proteome</keyword>
<evidence type="ECO:0000259" key="2">
    <source>
        <dbReference type="Pfam" id="PF07727"/>
    </source>
</evidence>
<dbReference type="Proteomes" id="UP000694240">
    <property type="component" value="Chromosome 8"/>
</dbReference>
<dbReference type="EMBL" id="JAEFBK010000008">
    <property type="protein sequence ID" value="KAG7579753.1"/>
    <property type="molecule type" value="Genomic_DNA"/>
</dbReference>
<dbReference type="GO" id="GO:0003964">
    <property type="term" value="F:RNA-directed DNA polymerase activity"/>
    <property type="evidence" value="ECO:0007669"/>
    <property type="project" value="UniProtKB-KW"/>
</dbReference>
<comment type="caution">
    <text evidence="3">The sequence shown here is derived from an EMBL/GenBank/DDBJ whole genome shotgun (WGS) entry which is preliminary data.</text>
</comment>
<evidence type="ECO:0000313" key="3">
    <source>
        <dbReference type="EMBL" id="KAG7579753.1"/>
    </source>
</evidence>
<name>A0A8T2B062_9BRAS</name>
<accession>A0A8T2B062</accession>
<feature type="compositionally biased region" description="Basic and acidic residues" evidence="1">
    <location>
        <begin position="1000"/>
        <end position="1031"/>
    </location>
</feature>
<reference evidence="3 4" key="1">
    <citation type="submission" date="2020-12" db="EMBL/GenBank/DDBJ databases">
        <title>Concerted genomic and epigenomic changes stabilize Arabidopsis allopolyploids.</title>
        <authorList>
            <person name="Chen Z."/>
        </authorList>
    </citation>
    <scope>NUCLEOTIDE SEQUENCE [LARGE SCALE GENOMIC DNA]</scope>
    <source>
        <strain evidence="3">Allo738</strain>
        <tissue evidence="3">Leaf</tissue>
    </source>
</reference>
<feature type="domain" description="Reverse transcriptase Ty1/copia-type" evidence="2">
    <location>
        <begin position="1107"/>
        <end position="1350"/>
    </location>
</feature>
<keyword evidence="3" id="KW-0695">RNA-directed DNA polymerase</keyword>
<feature type="region of interest" description="Disordered" evidence="1">
    <location>
        <begin position="960"/>
        <end position="1033"/>
    </location>
</feature>
<feature type="domain" description="Reverse transcriptase Ty1/copia-type" evidence="2">
    <location>
        <begin position="260"/>
        <end position="503"/>
    </location>
</feature>
<dbReference type="PANTHER" id="PTHR11439">
    <property type="entry name" value="GAG-POL-RELATED RETROTRANSPOSON"/>
    <property type="match status" value="1"/>
</dbReference>
<feature type="region of interest" description="Disordered" evidence="1">
    <location>
        <begin position="113"/>
        <end position="186"/>
    </location>
</feature>
<keyword evidence="3" id="KW-0808">Transferase</keyword>
<dbReference type="Pfam" id="PF07727">
    <property type="entry name" value="RVT_2"/>
    <property type="match status" value="2"/>
</dbReference>